<keyword evidence="2" id="KW-1185">Reference proteome</keyword>
<organism evidence="1 2">
    <name type="scientific">Poseidonocella sedimentorum</name>
    <dbReference type="NCBI Taxonomy" id="871652"/>
    <lineage>
        <taxon>Bacteria</taxon>
        <taxon>Pseudomonadati</taxon>
        <taxon>Pseudomonadota</taxon>
        <taxon>Alphaproteobacteria</taxon>
        <taxon>Rhodobacterales</taxon>
        <taxon>Roseobacteraceae</taxon>
        <taxon>Poseidonocella</taxon>
    </lineage>
</organism>
<dbReference type="RefSeq" id="WP_092081371.1">
    <property type="nucleotide sequence ID" value="NZ_FOYI01000008.1"/>
</dbReference>
<dbReference type="STRING" id="871652.SAMN04515673_108141"/>
<sequence>MLHEKRQDLDGERQKRLLQRLVGELTRAQPDLYYRSTSDIAGELEAVIESGTGLSTEEKSLLQRLSRRDIEVMLSLH</sequence>
<dbReference type="AlphaFoldDB" id="A0A1I6E9M0"/>
<evidence type="ECO:0000313" key="2">
    <source>
        <dbReference type="Proteomes" id="UP000199302"/>
    </source>
</evidence>
<accession>A0A1I6E9M0</accession>
<name>A0A1I6E9M0_9RHOB</name>
<reference evidence="1 2" key="1">
    <citation type="submission" date="2016-10" db="EMBL/GenBank/DDBJ databases">
        <authorList>
            <person name="de Groot N.N."/>
        </authorList>
    </citation>
    <scope>NUCLEOTIDE SEQUENCE [LARGE SCALE GENOMIC DNA]</scope>
    <source>
        <strain evidence="2">KMM 9023,NRIC 0796,JCM 17311,KCTC 23692</strain>
    </source>
</reference>
<dbReference type="OrthoDB" id="7679210at2"/>
<evidence type="ECO:0000313" key="1">
    <source>
        <dbReference type="EMBL" id="SFR14430.1"/>
    </source>
</evidence>
<protein>
    <submittedName>
        <fullName evidence="1">Uncharacterized protein</fullName>
    </submittedName>
</protein>
<gene>
    <name evidence="1" type="ORF">SAMN04515673_108141</name>
</gene>
<dbReference type="EMBL" id="FOYI01000008">
    <property type="protein sequence ID" value="SFR14430.1"/>
    <property type="molecule type" value="Genomic_DNA"/>
</dbReference>
<dbReference type="Proteomes" id="UP000199302">
    <property type="component" value="Unassembled WGS sequence"/>
</dbReference>
<proteinExistence type="predicted"/>